<evidence type="ECO:0008006" key="5">
    <source>
        <dbReference type="Google" id="ProtNLM"/>
    </source>
</evidence>
<keyword evidence="2" id="KW-0472">Membrane</keyword>
<keyword evidence="2" id="KW-0812">Transmembrane</keyword>
<name>A0ABV2Y3X6_9ACTN</name>
<proteinExistence type="predicted"/>
<evidence type="ECO:0000313" key="4">
    <source>
        <dbReference type="Proteomes" id="UP001550603"/>
    </source>
</evidence>
<sequence>MSAGLPQASVKSQIFESVLGFLPDWVQITVLALIVLVVVASWVVKIKRKIAYRRAVRSGQPAHAAARYGQGRGADYLGEYAPQRAQQTQPAQQQVSGADFLGAYGPQQAQPAQQPSGADFLGAYAPPQRQGDGPSASASA</sequence>
<dbReference type="RefSeq" id="WP_359792512.1">
    <property type="nucleotide sequence ID" value="NZ_JBEYBN010000062.1"/>
</dbReference>
<feature type="transmembrane region" description="Helical" evidence="2">
    <location>
        <begin position="25"/>
        <end position="44"/>
    </location>
</feature>
<protein>
    <recommendedName>
        <fullName evidence="5">Integral membrane protein</fullName>
    </recommendedName>
</protein>
<evidence type="ECO:0000256" key="2">
    <source>
        <dbReference type="SAM" id="Phobius"/>
    </source>
</evidence>
<feature type="compositionally biased region" description="Low complexity" evidence="1">
    <location>
        <begin position="106"/>
        <end position="115"/>
    </location>
</feature>
<feature type="region of interest" description="Disordered" evidence="1">
    <location>
        <begin position="83"/>
        <end position="140"/>
    </location>
</feature>
<organism evidence="3 4">
    <name type="scientific">Streptomyces olindensis</name>
    <dbReference type="NCBI Taxonomy" id="358823"/>
    <lineage>
        <taxon>Bacteria</taxon>
        <taxon>Bacillati</taxon>
        <taxon>Actinomycetota</taxon>
        <taxon>Actinomycetes</taxon>
        <taxon>Kitasatosporales</taxon>
        <taxon>Streptomycetaceae</taxon>
        <taxon>Streptomyces</taxon>
    </lineage>
</organism>
<reference evidence="3 4" key="1">
    <citation type="submission" date="2024-06" db="EMBL/GenBank/DDBJ databases">
        <title>The Natural Products Discovery Center: Release of the First 8490 Sequenced Strains for Exploring Actinobacteria Biosynthetic Diversity.</title>
        <authorList>
            <person name="Kalkreuter E."/>
            <person name="Kautsar S.A."/>
            <person name="Yang D."/>
            <person name="Bader C.D."/>
            <person name="Teijaro C.N."/>
            <person name="Fluegel L."/>
            <person name="Davis C.M."/>
            <person name="Simpson J.R."/>
            <person name="Lauterbach L."/>
            <person name="Steele A.D."/>
            <person name="Gui C."/>
            <person name="Meng S."/>
            <person name="Li G."/>
            <person name="Viehrig K."/>
            <person name="Ye F."/>
            <person name="Su P."/>
            <person name="Kiefer A.F."/>
            <person name="Nichols A."/>
            <person name="Cepeda A.J."/>
            <person name="Yan W."/>
            <person name="Fan B."/>
            <person name="Jiang Y."/>
            <person name="Adhikari A."/>
            <person name="Zheng C.-J."/>
            <person name="Schuster L."/>
            <person name="Cowan T.M."/>
            <person name="Smanski M.J."/>
            <person name="Chevrette M.G."/>
            <person name="De Carvalho L.P.S."/>
            <person name="Shen B."/>
        </authorList>
    </citation>
    <scope>NUCLEOTIDE SEQUENCE [LARGE SCALE GENOMIC DNA]</scope>
    <source>
        <strain evidence="3 4">NPDC019583</strain>
    </source>
</reference>
<dbReference type="EMBL" id="JBEYBN010000062">
    <property type="protein sequence ID" value="MEU2270964.1"/>
    <property type="molecule type" value="Genomic_DNA"/>
</dbReference>
<dbReference type="Proteomes" id="UP001550603">
    <property type="component" value="Unassembled WGS sequence"/>
</dbReference>
<feature type="compositionally biased region" description="Low complexity" evidence="1">
    <location>
        <begin position="83"/>
        <end position="94"/>
    </location>
</feature>
<evidence type="ECO:0000256" key="1">
    <source>
        <dbReference type="SAM" id="MobiDB-lite"/>
    </source>
</evidence>
<evidence type="ECO:0000313" key="3">
    <source>
        <dbReference type="EMBL" id="MEU2270964.1"/>
    </source>
</evidence>
<accession>A0ABV2Y3X6</accession>
<gene>
    <name evidence="3" type="ORF">ABZ568_32055</name>
</gene>
<comment type="caution">
    <text evidence="3">The sequence shown here is derived from an EMBL/GenBank/DDBJ whole genome shotgun (WGS) entry which is preliminary data.</text>
</comment>
<keyword evidence="4" id="KW-1185">Reference proteome</keyword>
<keyword evidence="2" id="KW-1133">Transmembrane helix</keyword>